<dbReference type="GO" id="GO:0015074">
    <property type="term" value="P:DNA integration"/>
    <property type="evidence" value="ECO:0007669"/>
    <property type="project" value="InterPro"/>
</dbReference>
<feature type="region of interest" description="Disordered" evidence="8">
    <location>
        <begin position="13"/>
        <end position="36"/>
    </location>
</feature>
<organism evidence="11 12">
    <name type="scientific">Phytophthora palmivora</name>
    <dbReference type="NCBI Taxonomy" id="4796"/>
    <lineage>
        <taxon>Eukaryota</taxon>
        <taxon>Sar</taxon>
        <taxon>Stramenopiles</taxon>
        <taxon>Oomycota</taxon>
        <taxon>Peronosporomycetes</taxon>
        <taxon>Peronosporales</taxon>
        <taxon>Peronosporaceae</taxon>
        <taxon>Phytophthora</taxon>
    </lineage>
</organism>
<dbReference type="Gene3D" id="3.30.70.270">
    <property type="match status" value="2"/>
</dbReference>
<dbReference type="Pfam" id="PF17917">
    <property type="entry name" value="RT_RNaseH"/>
    <property type="match status" value="1"/>
</dbReference>
<evidence type="ECO:0000256" key="7">
    <source>
        <dbReference type="ARBA" id="ARBA00022918"/>
    </source>
</evidence>
<dbReference type="InterPro" id="IPR001584">
    <property type="entry name" value="Integrase_cat-core"/>
</dbReference>
<dbReference type="CDD" id="cd01647">
    <property type="entry name" value="RT_LTR"/>
    <property type="match status" value="1"/>
</dbReference>
<dbReference type="CDD" id="cd09274">
    <property type="entry name" value="RNase_HI_RT_Ty3"/>
    <property type="match status" value="1"/>
</dbReference>
<evidence type="ECO:0000256" key="1">
    <source>
        <dbReference type="ARBA" id="ARBA00022670"/>
    </source>
</evidence>
<dbReference type="PROSITE" id="PS50994">
    <property type="entry name" value="INTEGRASE"/>
    <property type="match status" value="1"/>
</dbReference>
<keyword evidence="5" id="KW-0255">Endonuclease</keyword>
<evidence type="ECO:0000256" key="3">
    <source>
        <dbReference type="ARBA" id="ARBA00022695"/>
    </source>
</evidence>
<keyword evidence="6" id="KW-0378">Hydrolase</keyword>
<feature type="non-terminal residue" evidence="11">
    <location>
        <position position="1"/>
    </location>
</feature>
<keyword evidence="12" id="KW-1185">Reference proteome</keyword>
<feature type="domain" description="Reverse transcriptase" evidence="9">
    <location>
        <begin position="440"/>
        <end position="620"/>
    </location>
</feature>
<evidence type="ECO:0000256" key="2">
    <source>
        <dbReference type="ARBA" id="ARBA00022679"/>
    </source>
</evidence>
<evidence type="ECO:0000259" key="9">
    <source>
        <dbReference type="PROSITE" id="PS50878"/>
    </source>
</evidence>
<dbReference type="InterPro" id="IPR000477">
    <property type="entry name" value="RT_dom"/>
</dbReference>
<accession>A0A2P4XZG0</accession>
<dbReference type="EMBL" id="NCKW01006701">
    <property type="protein sequence ID" value="POM70943.1"/>
    <property type="molecule type" value="Genomic_DNA"/>
</dbReference>
<keyword evidence="2" id="KW-0808">Transferase</keyword>
<evidence type="ECO:0000313" key="12">
    <source>
        <dbReference type="Proteomes" id="UP000237271"/>
    </source>
</evidence>
<dbReference type="Pfam" id="PF00078">
    <property type="entry name" value="RVT_1"/>
    <property type="match status" value="1"/>
</dbReference>
<reference evidence="11 12" key="1">
    <citation type="journal article" date="2017" name="Genome Biol. Evol.">
        <title>Phytophthora megakarya and P. palmivora, closely related causal agents of cacao black pod rot, underwent increases in genome sizes and gene numbers by different mechanisms.</title>
        <authorList>
            <person name="Ali S.S."/>
            <person name="Shao J."/>
            <person name="Lary D.J."/>
            <person name="Kronmiller B."/>
            <person name="Shen D."/>
            <person name="Strem M.D."/>
            <person name="Amoako-Attah I."/>
            <person name="Akrofi A.Y."/>
            <person name="Begoude B.A."/>
            <person name="Ten Hoopen G.M."/>
            <person name="Coulibaly K."/>
            <person name="Kebe B.I."/>
            <person name="Melnick R.L."/>
            <person name="Guiltinan M.J."/>
            <person name="Tyler B.M."/>
            <person name="Meinhardt L.W."/>
            <person name="Bailey B.A."/>
        </authorList>
    </citation>
    <scope>NUCLEOTIDE SEQUENCE [LARGE SCALE GENOMIC DNA]</scope>
    <source>
        <strain evidence="12">sbr112.9</strain>
    </source>
</reference>
<evidence type="ECO:0000256" key="4">
    <source>
        <dbReference type="ARBA" id="ARBA00022722"/>
    </source>
</evidence>
<dbReference type="InterPro" id="IPR043128">
    <property type="entry name" value="Rev_trsase/Diguanyl_cyclase"/>
</dbReference>
<feature type="region of interest" description="Disordered" evidence="8">
    <location>
        <begin position="96"/>
        <end position="116"/>
    </location>
</feature>
<keyword evidence="1" id="KW-0645">Protease</keyword>
<dbReference type="PANTHER" id="PTHR37984:SF5">
    <property type="entry name" value="PROTEIN NYNRIN-LIKE"/>
    <property type="match status" value="1"/>
</dbReference>
<dbReference type="OrthoDB" id="125159at2759"/>
<dbReference type="PROSITE" id="PS50878">
    <property type="entry name" value="RT_POL"/>
    <property type="match status" value="1"/>
</dbReference>
<evidence type="ECO:0000259" key="10">
    <source>
        <dbReference type="PROSITE" id="PS50994"/>
    </source>
</evidence>
<evidence type="ECO:0000256" key="5">
    <source>
        <dbReference type="ARBA" id="ARBA00022759"/>
    </source>
</evidence>
<dbReference type="AlphaFoldDB" id="A0A2P4XZG0"/>
<dbReference type="GO" id="GO:0004519">
    <property type="term" value="F:endonuclease activity"/>
    <property type="evidence" value="ECO:0007669"/>
    <property type="project" value="UniProtKB-KW"/>
</dbReference>
<evidence type="ECO:0000256" key="8">
    <source>
        <dbReference type="SAM" id="MobiDB-lite"/>
    </source>
</evidence>
<dbReference type="GO" id="GO:0003964">
    <property type="term" value="F:RNA-directed DNA polymerase activity"/>
    <property type="evidence" value="ECO:0007669"/>
    <property type="project" value="UniProtKB-KW"/>
</dbReference>
<dbReference type="SUPFAM" id="SSF56672">
    <property type="entry name" value="DNA/RNA polymerases"/>
    <property type="match status" value="1"/>
</dbReference>
<dbReference type="InterPro" id="IPR050951">
    <property type="entry name" value="Retrovirus_Pol_polyprotein"/>
</dbReference>
<feature type="domain" description="Integrase catalytic" evidence="10">
    <location>
        <begin position="926"/>
        <end position="1102"/>
    </location>
</feature>
<dbReference type="Gene3D" id="3.30.420.10">
    <property type="entry name" value="Ribonuclease H-like superfamily/Ribonuclease H"/>
    <property type="match status" value="1"/>
</dbReference>
<dbReference type="Proteomes" id="UP000237271">
    <property type="component" value="Unassembled WGS sequence"/>
</dbReference>
<dbReference type="InterPro" id="IPR043502">
    <property type="entry name" value="DNA/RNA_pol_sf"/>
</dbReference>
<dbReference type="GO" id="GO:0008233">
    <property type="term" value="F:peptidase activity"/>
    <property type="evidence" value="ECO:0007669"/>
    <property type="project" value="UniProtKB-KW"/>
</dbReference>
<dbReference type="GO" id="GO:0006508">
    <property type="term" value="P:proteolysis"/>
    <property type="evidence" value="ECO:0007669"/>
    <property type="project" value="UniProtKB-KW"/>
</dbReference>
<gene>
    <name evidence="11" type="ORF">PHPALM_12559</name>
</gene>
<comment type="caution">
    <text evidence="11">The sequence shown here is derived from an EMBL/GenBank/DDBJ whole genome shotgun (WGS) entry which is preliminary data.</text>
</comment>
<dbReference type="SUPFAM" id="SSF53098">
    <property type="entry name" value="Ribonuclease H-like"/>
    <property type="match status" value="1"/>
</dbReference>
<keyword evidence="3" id="KW-0548">Nucleotidyltransferase</keyword>
<dbReference type="PANTHER" id="PTHR37984">
    <property type="entry name" value="PROTEIN CBG26694"/>
    <property type="match status" value="1"/>
</dbReference>
<dbReference type="FunFam" id="3.10.20.370:FF:000001">
    <property type="entry name" value="Retrovirus-related Pol polyprotein from transposon 17.6-like protein"/>
    <property type="match status" value="1"/>
</dbReference>
<dbReference type="FunFam" id="3.10.10.10:FF:000007">
    <property type="entry name" value="Retrovirus-related Pol polyprotein from transposon 17.6-like Protein"/>
    <property type="match status" value="1"/>
</dbReference>
<name>A0A2P4XZG0_9STRA</name>
<evidence type="ECO:0000313" key="11">
    <source>
        <dbReference type="EMBL" id="POM70943.1"/>
    </source>
</evidence>
<feature type="region of interest" description="Disordered" evidence="8">
    <location>
        <begin position="826"/>
        <end position="867"/>
    </location>
</feature>
<evidence type="ECO:0000256" key="6">
    <source>
        <dbReference type="ARBA" id="ARBA00022801"/>
    </source>
</evidence>
<dbReference type="GO" id="GO:0003676">
    <property type="term" value="F:nucleic acid binding"/>
    <property type="evidence" value="ECO:0007669"/>
    <property type="project" value="InterPro"/>
</dbReference>
<dbReference type="FunFam" id="3.30.70.270:FF:000020">
    <property type="entry name" value="Transposon Tf2-6 polyprotein-like Protein"/>
    <property type="match status" value="1"/>
</dbReference>
<proteinExistence type="predicted"/>
<dbReference type="InterPro" id="IPR041373">
    <property type="entry name" value="RT_RNaseH"/>
</dbReference>
<keyword evidence="4" id="KW-0540">Nuclease</keyword>
<sequence>DWRVAKRRYRDERGLGIGDEDIQPLRKKSATNPVDQLDWSKMGFGFGGDESPPKFDMKGNAISSWSKSAKKDPLSIAALQVLIMTAGLARSDALEAKEAPMDKNSKQPRHDNLGGKSRIAEADIMAAEDMTDEEVADEDIEADVVMEVVVEVDPGITGLRLTDLPSWNRRRVPDAVIATRLVTGDESARAEHQCLTEYLAHDNSKHRQHGPKQPLSPQQEELLRAAPALQQRSRETPSDIGSTKKAVVRLAKTRKLGTNTYNIVKLHVDADDGTIGIFMPKPCSKRHLLLAPIVDIVRHGTVRTQVLNVEGRREKLPAREALGTWIPVKEDMELLAVNGELERERVAAWVSKLKKEDAEPLTDEEKLDIGEMEQEDRDLVIALLRQYSGIVEKKTGCPPLARVNVEHHINTGDAAPIMLRRRRHAVAENTLIDKEVDDMLQQGVIEPGQGAWGFPVVIVRKKDGSVRFCIDYRALNAVTLKDVYPLPRVDETLEALHGSQRFSSLDLHSGYWQLGVAASDKPKTAFTTRRGLFQFTRMPFGLCNAPSTFQRLMDRVLRGLTWVCCLVYSDDVIIFTKGSVAQHVVELAIVLERLSEAGLSLKVSKCSFATTRMEYLGHDLTPEGIKPTERLVQAIVDFPTPTDDTQVRRFVALAGYYRRFVPEFGTRMAPLTSLLRKSTKWDWGAAQEEAFAWAKAWLSTKPVLIYPDYRLPFKLTTDASKTGLGVVLSQDQGRGDQPVAYASKVNSPAVAKYGISELECLAVVWAVRLFRPHLYGRHFTIVTDHVALKWLMTAKEPAGRLHRWALTLREYDFTIEYRPGRENHVADALSRGPAAADEEEKEADTSEDVAIGPTEPTDKADNSSGDAETITDHAAEAVIRVAQVQRVEAAELGIVQFTDDDVKREQSTSNMVQRLKLKGSYRGKRVYEDDDGLVKVDIGPLPETQAGNRYVIAAVEYTTRYAVVAAVPDHTAKAIARFLLEKVILVFGPMREIMMDERFHRTWKDMISLYVSEQQDDWDDFLPCALKLRMPAELLRRSRLEYPHSTLDDYHEVLMQDLEKAQELAAVALQKEQARQAMYYNQRNAHLLEDRVLPSSAIDGEDRRRS</sequence>
<dbReference type="InterPro" id="IPR036397">
    <property type="entry name" value="RNaseH_sf"/>
</dbReference>
<protein>
    <submittedName>
        <fullName evidence="11">Gag-pol fusion protein</fullName>
    </submittedName>
</protein>
<feature type="compositionally biased region" description="Acidic residues" evidence="8">
    <location>
        <begin position="836"/>
        <end position="847"/>
    </location>
</feature>
<keyword evidence="7" id="KW-0695">RNA-directed DNA polymerase</keyword>
<dbReference type="InterPro" id="IPR012337">
    <property type="entry name" value="RNaseH-like_sf"/>
</dbReference>
<dbReference type="Gene3D" id="3.10.10.10">
    <property type="entry name" value="HIV Type 1 Reverse Transcriptase, subunit A, domain 1"/>
    <property type="match status" value="1"/>
</dbReference>